<dbReference type="GO" id="GO:0005525">
    <property type="term" value="F:GTP binding"/>
    <property type="evidence" value="ECO:0007669"/>
    <property type="project" value="UniProtKB-KW"/>
</dbReference>
<evidence type="ECO:0000313" key="6">
    <source>
        <dbReference type="Proteomes" id="UP000521872"/>
    </source>
</evidence>
<dbReference type="Gene3D" id="3.40.50.300">
    <property type="entry name" value="P-loop containing nucleotide triphosphate hydrolases"/>
    <property type="match status" value="1"/>
</dbReference>
<comment type="caution">
    <text evidence="5">The sequence shown here is derived from an EMBL/GenBank/DDBJ whole genome shotgun (WGS) entry which is preliminary data.</text>
</comment>
<evidence type="ECO:0000313" key="5">
    <source>
        <dbReference type="EMBL" id="KAF4613747.1"/>
    </source>
</evidence>
<dbReference type="PRINTS" id="PR00449">
    <property type="entry name" value="RASTRNSFRMNG"/>
</dbReference>
<evidence type="ECO:0000256" key="1">
    <source>
        <dbReference type="ARBA" id="ARBA00004342"/>
    </source>
</evidence>
<dbReference type="SUPFAM" id="SSF52540">
    <property type="entry name" value="P-loop containing nucleoside triphosphate hydrolases"/>
    <property type="match status" value="1"/>
</dbReference>
<feature type="compositionally biased region" description="Basic and acidic residues" evidence="4">
    <location>
        <begin position="247"/>
        <end position="258"/>
    </location>
</feature>
<dbReference type="GO" id="GO:0007165">
    <property type="term" value="P:signal transduction"/>
    <property type="evidence" value="ECO:0007669"/>
    <property type="project" value="InterPro"/>
</dbReference>
<dbReference type="SMART" id="SM00173">
    <property type="entry name" value="RAS"/>
    <property type="match status" value="1"/>
</dbReference>
<dbReference type="EMBL" id="JAACJL010000045">
    <property type="protein sequence ID" value="KAF4613747.1"/>
    <property type="molecule type" value="Genomic_DNA"/>
</dbReference>
<protein>
    <submittedName>
        <fullName evidence="5">Uncharacterized protein</fullName>
    </submittedName>
</protein>
<dbReference type="PANTHER" id="PTHR24070">
    <property type="entry name" value="RAS, DI-RAS, AND RHEB FAMILY MEMBERS OF SMALL GTPASE SUPERFAMILY"/>
    <property type="match status" value="1"/>
</dbReference>
<dbReference type="InterPro" id="IPR027417">
    <property type="entry name" value="P-loop_NTPase"/>
</dbReference>
<dbReference type="PROSITE" id="PS51419">
    <property type="entry name" value="RAB"/>
    <property type="match status" value="1"/>
</dbReference>
<reference evidence="5 6" key="1">
    <citation type="submission" date="2019-12" db="EMBL/GenBank/DDBJ databases">
        <authorList>
            <person name="Floudas D."/>
            <person name="Bentzer J."/>
            <person name="Ahren D."/>
            <person name="Johansson T."/>
            <person name="Persson P."/>
            <person name="Tunlid A."/>
        </authorList>
    </citation>
    <scope>NUCLEOTIDE SEQUENCE [LARGE SCALE GENOMIC DNA]</scope>
    <source>
        <strain evidence="5 6">CBS 102.39</strain>
    </source>
</reference>
<evidence type="ECO:0000256" key="4">
    <source>
        <dbReference type="SAM" id="MobiDB-lite"/>
    </source>
</evidence>
<dbReference type="GO" id="GO:0005886">
    <property type="term" value="C:plasma membrane"/>
    <property type="evidence" value="ECO:0007669"/>
    <property type="project" value="UniProtKB-SubCell"/>
</dbReference>
<name>A0A8H4QNW1_9AGAR</name>
<comment type="subcellular location">
    <subcellularLocation>
        <location evidence="1">Cell membrane</location>
        <topology evidence="1">Lipid-anchor</topology>
        <orientation evidence="1">Cytoplasmic side</orientation>
    </subcellularLocation>
</comment>
<sequence length="279" mass="31064">MGRVVLLDQLSSSSSASESHLSVTTPSPSSSTSPPRILALPFISKFRSPPGRPVIRMDTWKVALVGDVGVGKTSMVEQFVNNVWVDSNCINYNGDVYDEARRQLVVDNQTCLVEVLQEDKTANGVLSHVILTILPNAYILIYSITSRTSYNHIPALHECILEQVPTFADENTGRKKPHPGVIMLAGNKCDRVLEREVSKEEGETLARQLSCAFYETSGKTAQNMDRMFTDIIRELRKRNSAAQRIPAAEESHPTDRRSRIGNINRGIRETTQKLKSIVK</sequence>
<dbReference type="Proteomes" id="UP000521872">
    <property type="component" value="Unassembled WGS sequence"/>
</dbReference>
<keyword evidence="2" id="KW-0547">Nucleotide-binding</keyword>
<organism evidence="5 6">
    <name type="scientific">Agrocybe pediades</name>
    <dbReference type="NCBI Taxonomy" id="84607"/>
    <lineage>
        <taxon>Eukaryota</taxon>
        <taxon>Fungi</taxon>
        <taxon>Dikarya</taxon>
        <taxon>Basidiomycota</taxon>
        <taxon>Agaricomycotina</taxon>
        <taxon>Agaricomycetes</taxon>
        <taxon>Agaricomycetidae</taxon>
        <taxon>Agaricales</taxon>
        <taxon>Agaricineae</taxon>
        <taxon>Strophariaceae</taxon>
        <taxon>Agrocybe</taxon>
    </lineage>
</organism>
<gene>
    <name evidence="5" type="ORF">D9613_008025</name>
</gene>
<proteinExistence type="predicted"/>
<evidence type="ECO:0000256" key="3">
    <source>
        <dbReference type="ARBA" id="ARBA00023134"/>
    </source>
</evidence>
<dbReference type="SMART" id="SM00175">
    <property type="entry name" value="RAB"/>
    <property type="match status" value="1"/>
</dbReference>
<accession>A0A8H4QNW1</accession>
<keyword evidence="6" id="KW-1185">Reference proteome</keyword>
<keyword evidence="3" id="KW-0342">GTP-binding</keyword>
<dbReference type="Pfam" id="PF00071">
    <property type="entry name" value="Ras"/>
    <property type="match status" value="1"/>
</dbReference>
<dbReference type="AlphaFoldDB" id="A0A8H4QNW1"/>
<dbReference type="PROSITE" id="PS51421">
    <property type="entry name" value="RAS"/>
    <property type="match status" value="1"/>
</dbReference>
<dbReference type="InterPro" id="IPR020849">
    <property type="entry name" value="Small_GTPase_Ras-type"/>
</dbReference>
<dbReference type="InterPro" id="IPR001806">
    <property type="entry name" value="Small_GTPase"/>
</dbReference>
<dbReference type="GO" id="GO:0003924">
    <property type="term" value="F:GTPase activity"/>
    <property type="evidence" value="ECO:0007669"/>
    <property type="project" value="InterPro"/>
</dbReference>
<evidence type="ECO:0000256" key="2">
    <source>
        <dbReference type="ARBA" id="ARBA00022741"/>
    </source>
</evidence>
<feature type="region of interest" description="Disordered" evidence="4">
    <location>
        <begin position="239"/>
        <end position="279"/>
    </location>
</feature>